<evidence type="ECO:0000313" key="8">
    <source>
        <dbReference type="Proteomes" id="UP001152320"/>
    </source>
</evidence>
<dbReference type="Proteomes" id="UP001152320">
    <property type="component" value="Chromosome 16"/>
</dbReference>
<sequence length="844" mass="96495">METVQKICMYETEKAFYVVGSNNDETNFRLLELDRTHSEKLVIYDDRTIYNKEEIEVKIDQFKTDQRSKDKQKKNNASLQMVSAFGIVGFVKFVEGFYIILVTKRKRVAVIGGHTIYKIEDTSMMYIPQAGTRNQSNDESRYLRTFQNIDLPSNFYFSYTYDLTHSLQYNLTGPQSEGGPYGNVKTKFVWNTFHWEIAKIMVDPVWQMFIIHGYVGQVNVSIFGRSVYVALIARRSNQYAGTRYLKRGSNANGDVANEVETEQIVYDASLTSFSRGRYTSYLQIRGSVPGLWSQDISSMVPKPPITLNGSDPYFNLAAFHFNQLMKTYGSPIIVINLVKKHEKRPRESKLTDELFGAVQYLNQFLPPEHSIRYKHVDMARYNKSPKLDVIAKLENVGEAVVEQTGLFLFGPVLDPSKLKKSREFSTEERVIYKQTGVVRTNCVDCLDRTNTAQFVIGKQALGHQLFALGFVTQTHLEFDTDCVRMLSVIYEEMGDTLAVQYGGSQLVHSVDSYRKLSPWTAQSRDIKQTVSRYYRNAFSDADKQNAINLFLGVFRPHCEEKLHLWDLETDHYLHHASDKTVLNYTKWNSHTHWFEDRVINYLPLPYEEMKQTSHDSSSAVCSQSDDVLDDHYQPTELTSITDLFSLSVLPHSTRDFLSIDCSPFIVRRNQSQKKEDIISPQSIFHLPFTKDKTPQDISSSDDGSTTSDDSSGETSASEAAKFFSDYVITMRDIFPTMKQTYGVELMEPSREDALLYQRYYALGATSVSDIKKVKSKSGATIQQSAMTSTKLSPLSQLSSDSIYEVLPPTVDTDCQAEYESFIRRGTLGGVSDNRSTYMEYLRKL</sequence>
<gene>
    <name evidence="7" type="ORF">HOLleu_31327</name>
</gene>
<proteinExistence type="predicted"/>
<dbReference type="GO" id="GO:0012505">
    <property type="term" value="C:endomembrane system"/>
    <property type="evidence" value="ECO:0007669"/>
    <property type="project" value="UniProtKB-SubCell"/>
</dbReference>
<evidence type="ECO:0000313" key="7">
    <source>
        <dbReference type="EMBL" id="KAJ8026494.1"/>
    </source>
</evidence>
<keyword evidence="5" id="KW-1133">Transmembrane helix</keyword>
<dbReference type="PROSITE" id="PS50275">
    <property type="entry name" value="SAC"/>
    <property type="match status" value="1"/>
</dbReference>
<comment type="caution">
    <text evidence="7">The sequence shown here is derived from an EMBL/GenBank/DDBJ whole genome shotgun (WGS) entry which is preliminary data.</text>
</comment>
<keyword evidence="2" id="KW-0378">Hydrolase</keyword>
<evidence type="ECO:0000256" key="4">
    <source>
        <dbReference type="SAM" id="MobiDB-lite"/>
    </source>
</evidence>
<feature type="region of interest" description="Disordered" evidence="4">
    <location>
        <begin position="688"/>
        <end position="714"/>
    </location>
</feature>
<evidence type="ECO:0000259" key="6">
    <source>
        <dbReference type="PROSITE" id="PS50275"/>
    </source>
</evidence>
<dbReference type="GO" id="GO:0043813">
    <property type="term" value="F:phosphatidylinositol-3,5-bisphosphate 5-phosphatase activity"/>
    <property type="evidence" value="ECO:0007669"/>
    <property type="project" value="InterPro"/>
</dbReference>
<keyword evidence="8" id="KW-1185">Reference proteome</keyword>
<evidence type="ECO:0000256" key="1">
    <source>
        <dbReference type="ARBA" id="ARBA00004308"/>
    </source>
</evidence>
<reference evidence="7" key="1">
    <citation type="submission" date="2021-10" db="EMBL/GenBank/DDBJ databases">
        <title>Tropical sea cucumber genome reveals ecological adaptation and Cuvierian tubules defense mechanism.</title>
        <authorList>
            <person name="Chen T."/>
        </authorList>
    </citation>
    <scope>NUCLEOTIDE SEQUENCE</scope>
    <source>
        <strain evidence="7">Nanhai2018</strain>
        <tissue evidence="7">Muscle</tissue>
    </source>
</reference>
<dbReference type="EMBL" id="JAIZAY010000016">
    <property type="protein sequence ID" value="KAJ8026494.1"/>
    <property type="molecule type" value="Genomic_DNA"/>
</dbReference>
<dbReference type="OrthoDB" id="405996at2759"/>
<feature type="transmembrane region" description="Helical" evidence="5">
    <location>
        <begin position="77"/>
        <end position="101"/>
    </location>
</feature>
<organism evidence="7 8">
    <name type="scientific">Holothuria leucospilota</name>
    <name type="common">Black long sea cucumber</name>
    <name type="synonym">Mertensiothuria leucospilota</name>
    <dbReference type="NCBI Taxonomy" id="206669"/>
    <lineage>
        <taxon>Eukaryota</taxon>
        <taxon>Metazoa</taxon>
        <taxon>Echinodermata</taxon>
        <taxon>Eleutherozoa</taxon>
        <taxon>Echinozoa</taxon>
        <taxon>Holothuroidea</taxon>
        <taxon>Aspidochirotacea</taxon>
        <taxon>Aspidochirotida</taxon>
        <taxon>Holothuriidae</taxon>
        <taxon>Holothuria</taxon>
    </lineage>
</organism>
<name>A0A9Q1BI73_HOLLE</name>
<dbReference type="InterPro" id="IPR002013">
    <property type="entry name" value="SAC_dom"/>
</dbReference>
<evidence type="ECO:0000256" key="2">
    <source>
        <dbReference type="ARBA" id="ARBA00022801"/>
    </source>
</evidence>
<dbReference type="Pfam" id="PF02383">
    <property type="entry name" value="Syja_N"/>
    <property type="match status" value="1"/>
</dbReference>
<keyword evidence="5" id="KW-0812">Transmembrane</keyword>
<evidence type="ECO:0000256" key="3">
    <source>
        <dbReference type="ARBA" id="ARBA00023136"/>
    </source>
</evidence>
<dbReference type="GO" id="GO:0046856">
    <property type="term" value="P:phosphatidylinositol dephosphorylation"/>
    <property type="evidence" value="ECO:0007669"/>
    <property type="project" value="InterPro"/>
</dbReference>
<evidence type="ECO:0000256" key="5">
    <source>
        <dbReference type="SAM" id="Phobius"/>
    </source>
</evidence>
<feature type="domain" description="SAC" evidence="6">
    <location>
        <begin position="146"/>
        <end position="503"/>
    </location>
</feature>
<dbReference type="PANTHER" id="PTHR45738:SF5">
    <property type="entry name" value="POLYPHOSPHOINOSITIDE PHOSPHATASE"/>
    <property type="match status" value="1"/>
</dbReference>
<comment type="subcellular location">
    <subcellularLocation>
        <location evidence="1">Endomembrane system</location>
    </subcellularLocation>
</comment>
<keyword evidence="3 5" id="KW-0472">Membrane</keyword>
<protein>
    <submittedName>
        <fullName evidence="7">Polyphosphoinositide phosphatase</fullName>
    </submittedName>
</protein>
<dbReference type="PANTHER" id="PTHR45738">
    <property type="entry name" value="POLYPHOSPHOINOSITIDE PHOSPHATASE"/>
    <property type="match status" value="1"/>
</dbReference>
<accession>A0A9Q1BI73</accession>
<dbReference type="InterPro" id="IPR043573">
    <property type="entry name" value="Fig4-like"/>
</dbReference>
<feature type="compositionally biased region" description="Low complexity" evidence="4">
    <location>
        <begin position="698"/>
        <end position="714"/>
    </location>
</feature>
<dbReference type="AlphaFoldDB" id="A0A9Q1BI73"/>